<dbReference type="Pfam" id="PF26634">
    <property type="entry name" value="DUF8207"/>
    <property type="match status" value="1"/>
</dbReference>
<dbReference type="PANTHER" id="PTHR35374:SF1">
    <property type="entry name" value="PROTEIN KINASE DOMAIN-CONTAINING PROTEIN"/>
    <property type="match status" value="1"/>
</dbReference>
<keyword evidence="3" id="KW-1185">Reference proteome</keyword>
<evidence type="ECO:0000259" key="1">
    <source>
        <dbReference type="Pfam" id="PF26634"/>
    </source>
</evidence>
<organism evidence="3">
    <name type="scientific">Camponotus floridanus</name>
    <name type="common">Florida carpenter ant</name>
    <dbReference type="NCBI Taxonomy" id="104421"/>
    <lineage>
        <taxon>Eukaryota</taxon>
        <taxon>Metazoa</taxon>
        <taxon>Ecdysozoa</taxon>
        <taxon>Arthropoda</taxon>
        <taxon>Hexapoda</taxon>
        <taxon>Insecta</taxon>
        <taxon>Pterygota</taxon>
        <taxon>Neoptera</taxon>
        <taxon>Endopterygota</taxon>
        <taxon>Hymenoptera</taxon>
        <taxon>Apocrita</taxon>
        <taxon>Aculeata</taxon>
        <taxon>Formicoidea</taxon>
        <taxon>Formicidae</taxon>
        <taxon>Formicinae</taxon>
        <taxon>Camponotus</taxon>
    </lineage>
</organism>
<dbReference type="AlphaFoldDB" id="E2AYN3"/>
<accession>E2AYN3</accession>
<reference evidence="2 3" key="1">
    <citation type="journal article" date="2010" name="Science">
        <title>Genomic comparison of the ants Camponotus floridanus and Harpegnathos saltator.</title>
        <authorList>
            <person name="Bonasio R."/>
            <person name="Zhang G."/>
            <person name="Ye C."/>
            <person name="Mutti N.S."/>
            <person name="Fang X."/>
            <person name="Qin N."/>
            <person name="Donahue G."/>
            <person name="Yang P."/>
            <person name="Li Q."/>
            <person name="Li C."/>
            <person name="Zhang P."/>
            <person name="Huang Z."/>
            <person name="Berger S.L."/>
            <person name="Reinberg D."/>
            <person name="Wang J."/>
            <person name="Liebig J."/>
        </authorList>
    </citation>
    <scope>NUCLEOTIDE SEQUENCE [LARGE SCALE GENOMIC DNA]</scope>
    <source>
        <strain evidence="3">C129</strain>
    </source>
</reference>
<proteinExistence type="predicted"/>
<gene>
    <name evidence="2" type="ORF">EAG_02030</name>
</gene>
<evidence type="ECO:0000313" key="3">
    <source>
        <dbReference type="Proteomes" id="UP000000311"/>
    </source>
</evidence>
<name>E2AYN3_CAMFO</name>
<dbReference type="Proteomes" id="UP000000311">
    <property type="component" value="Unassembled WGS sequence"/>
</dbReference>
<protein>
    <recommendedName>
        <fullName evidence="1">DUF8207 domain-containing protein</fullName>
    </recommendedName>
</protein>
<dbReference type="PANTHER" id="PTHR35374">
    <property type="entry name" value="CYCLIN-DEPENDENT KINASE 11A-LIKE"/>
    <property type="match status" value="1"/>
</dbReference>
<dbReference type="EMBL" id="GL443966">
    <property type="protein sequence ID" value="EFN61455.1"/>
    <property type="molecule type" value="Genomic_DNA"/>
</dbReference>
<evidence type="ECO:0000313" key="2">
    <source>
        <dbReference type="EMBL" id="EFN61455.1"/>
    </source>
</evidence>
<feature type="domain" description="DUF8207" evidence="1">
    <location>
        <begin position="14"/>
        <end position="83"/>
    </location>
</feature>
<sequence>MDALLSGDERKNAIDHVYSVYFDENGMRLGNKRFDIDKDNSIIIDKVKYIGIPGLYELIFKRIPDDVIYTEDDVQKYKSILMKGLPNGYERLSNGYRAIMSGSDRKGNGLERGYEQFKNNCERDYEHLKDGREQGYEHIRNDYIRSGIQVRNGYE</sequence>
<dbReference type="InterPro" id="IPR058520">
    <property type="entry name" value="DUF8207"/>
</dbReference>
<dbReference type="InParanoid" id="E2AYN3"/>